<dbReference type="AlphaFoldDB" id="A0A8T0F8D3"/>
<name>A0A8T0F8D3_ARGBR</name>
<protein>
    <submittedName>
        <fullName evidence="2">Uncharacterized protein</fullName>
    </submittedName>
</protein>
<accession>A0A8T0F8D3</accession>
<organism evidence="2 3">
    <name type="scientific">Argiope bruennichi</name>
    <name type="common">Wasp spider</name>
    <name type="synonym">Aranea bruennichi</name>
    <dbReference type="NCBI Taxonomy" id="94029"/>
    <lineage>
        <taxon>Eukaryota</taxon>
        <taxon>Metazoa</taxon>
        <taxon>Ecdysozoa</taxon>
        <taxon>Arthropoda</taxon>
        <taxon>Chelicerata</taxon>
        <taxon>Arachnida</taxon>
        <taxon>Araneae</taxon>
        <taxon>Araneomorphae</taxon>
        <taxon>Entelegynae</taxon>
        <taxon>Araneoidea</taxon>
        <taxon>Araneidae</taxon>
        <taxon>Argiope</taxon>
    </lineage>
</organism>
<proteinExistence type="predicted"/>
<reference evidence="2" key="2">
    <citation type="submission" date="2020-06" db="EMBL/GenBank/DDBJ databases">
        <authorList>
            <person name="Sheffer M."/>
        </authorList>
    </citation>
    <scope>NUCLEOTIDE SEQUENCE</scope>
</reference>
<dbReference type="EMBL" id="JABXBU010000015">
    <property type="protein sequence ID" value="KAF8787121.1"/>
    <property type="molecule type" value="Genomic_DNA"/>
</dbReference>
<gene>
    <name evidence="2" type="ORF">HNY73_008749</name>
</gene>
<evidence type="ECO:0000313" key="3">
    <source>
        <dbReference type="Proteomes" id="UP000807504"/>
    </source>
</evidence>
<feature type="region of interest" description="Disordered" evidence="1">
    <location>
        <begin position="1"/>
        <end position="80"/>
    </location>
</feature>
<reference evidence="2" key="1">
    <citation type="journal article" date="2020" name="bioRxiv">
        <title>Chromosome-level reference genome of the European wasp spider Argiope bruennichi: a resource for studies on range expansion and evolutionary adaptation.</title>
        <authorList>
            <person name="Sheffer M.M."/>
            <person name="Hoppe A."/>
            <person name="Krehenwinkel H."/>
            <person name="Uhl G."/>
            <person name="Kuss A.W."/>
            <person name="Jensen L."/>
            <person name="Jensen C."/>
            <person name="Gillespie R.G."/>
            <person name="Hoff K.J."/>
            <person name="Prost S."/>
        </authorList>
    </citation>
    <scope>NUCLEOTIDE SEQUENCE</scope>
</reference>
<sequence length="431" mass="48933">MERSFVERAPSPTEQELLLRVITPTKRTMPGAQTPRTGSYKNLSGKGEMSSSSDEENPMDLQQCQGDSSEEVTRTQEVKTVPRPISPASVEVTDEFIAEHSLEVTQAISLKENLGNWAQALAAATSEDQHTQVKKEIQQTNISIECDEVLLIENRLKKALVTAQSVDDLPSTCFELTDDTEAVLGVIDKLNSMFQQQLNSIAEKILDVSEYDFELFMDAFLSRCLIISDEPCYLSFLLICSLIVTTARPIFIDLQCFTYAMICCLCLRIVYEKCYKDLFDENEESESLDSYCRSINPFHVEEEDSNLLLSVQEQNQISLLLSKAINMDYDNLILTNSDMRILHETIDIINKTDFLLNPYEQADMCYVRNNTMDVENEMVSKISDERGDSSCRENKICCLCGGKCFRYLELYKSEMLQQELSVDNDRSNCNG</sequence>
<keyword evidence="3" id="KW-1185">Reference proteome</keyword>
<evidence type="ECO:0000256" key="1">
    <source>
        <dbReference type="SAM" id="MobiDB-lite"/>
    </source>
</evidence>
<comment type="caution">
    <text evidence="2">The sequence shown here is derived from an EMBL/GenBank/DDBJ whole genome shotgun (WGS) entry which is preliminary data.</text>
</comment>
<dbReference type="Proteomes" id="UP000807504">
    <property type="component" value="Unassembled WGS sequence"/>
</dbReference>
<evidence type="ECO:0000313" key="2">
    <source>
        <dbReference type="EMBL" id="KAF8787121.1"/>
    </source>
</evidence>